<evidence type="ECO:0000256" key="6">
    <source>
        <dbReference type="ARBA" id="ARBA00022748"/>
    </source>
</evidence>
<feature type="transmembrane region" description="Helical" evidence="9">
    <location>
        <begin position="127"/>
        <end position="145"/>
    </location>
</feature>
<dbReference type="AlphaFoldDB" id="A0A7W8E2A5"/>
<evidence type="ECO:0000256" key="4">
    <source>
        <dbReference type="ARBA" id="ARBA00016463"/>
    </source>
</evidence>
<dbReference type="Pfam" id="PF01578">
    <property type="entry name" value="Cytochrom_C_asm"/>
    <property type="match status" value="1"/>
</dbReference>
<reference evidence="11 12" key="1">
    <citation type="submission" date="2020-08" db="EMBL/GenBank/DDBJ databases">
        <title>Genomic Encyclopedia of Type Strains, Phase IV (KMG-V): Genome sequencing to study the core and pangenomes of soil and plant-associated prokaryotes.</title>
        <authorList>
            <person name="Whitman W."/>
        </authorList>
    </citation>
    <scope>NUCLEOTIDE SEQUENCE [LARGE SCALE GENOMIC DNA]</scope>
    <source>
        <strain evidence="11 12">M8UP14</strain>
    </source>
</reference>
<dbReference type="EMBL" id="JACHIP010000001">
    <property type="protein sequence ID" value="MBB5056146.1"/>
    <property type="molecule type" value="Genomic_DNA"/>
</dbReference>
<evidence type="ECO:0000256" key="3">
    <source>
        <dbReference type="ARBA" id="ARBA00005840"/>
    </source>
</evidence>
<dbReference type="InterPro" id="IPR045062">
    <property type="entry name" value="Cyt_c_biogenesis_CcsA/CcmC"/>
</dbReference>
<dbReference type="Proteomes" id="UP000540989">
    <property type="component" value="Unassembled WGS sequence"/>
</dbReference>
<dbReference type="InterPro" id="IPR002541">
    <property type="entry name" value="Cyt_c_assembly"/>
</dbReference>
<dbReference type="PANTHER" id="PTHR30071">
    <property type="entry name" value="HEME EXPORTER PROTEIN C"/>
    <property type="match status" value="1"/>
</dbReference>
<name>A0A7W8E2A5_9BACT</name>
<feature type="transmembrane region" description="Helical" evidence="9">
    <location>
        <begin position="90"/>
        <end position="115"/>
    </location>
</feature>
<evidence type="ECO:0000259" key="10">
    <source>
        <dbReference type="Pfam" id="PF01578"/>
    </source>
</evidence>
<feature type="domain" description="Cytochrome c assembly protein" evidence="10">
    <location>
        <begin position="22"/>
        <end position="181"/>
    </location>
</feature>
<dbReference type="PANTHER" id="PTHR30071:SF1">
    <property type="entry name" value="CYTOCHROME B_B6 PROTEIN-RELATED"/>
    <property type="match status" value="1"/>
</dbReference>
<proteinExistence type="inferred from homology"/>
<evidence type="ECO:0000256" key="1">
    <source>
        <dbReference type="ARBA" id="ARBA00002442"/>
    </source>
</evidence>
<sequence length="248" mass="27809">MQLETPSRSVVPRVAAAAWFAVALVVLAIGFRQAIFLVPTEATMGNVQRIFYYHLPHAILGMVFPYVNCAASLAFLYWRRRDPWKALGADALAVASAEVTVIFVTIGLLTGSLWAKPAWGIWWAWDARTTTYLILWMLYVSYLIARKFSGGNDEGHTLAAVISVFAAIDVPISFMAIRWWRTQHPAPVFGGDGSLDASFYPAVWWNIAGWALWGFLVLGLRYSLERRRQRIQEEAALEAIEASLEITQ</sequence>
<dbReference type="GO" id="GO:0017004">
    <property type="term" value="P:cytochrome complex assembly"/>
    <property type="evidence" value="ECO:0007669"/>
    <property type="project" value="UniProtKB-KW"/>
</dbReference>
<comment type="similarity">
    <text evidence="3">Belongs to the CcmC/CycZ/HelC family.</text>
</comment>
<protein>
    <recommendedName>
        <fullName evidence="4">Heme exporter protein C</fullName>
    </recommendedName>
</protein>
<dbReference type="InterPro" id="IPR003557">
    <property type="entry name" value="Cyt_c_biogenesis_CcmC"/>
</dbReference>
<dbReference type="GO" id="GO:0005886">
    <property type="term" value="C:plasma membrane"/>
    <property type="evidence" value="ECO:0007669"/>
    <property type="project" value="TreeGrafter"/>
</dbReference>
<comment type="function">
    <text evidence="1">Required for the export of heme to the periplasm for the biogenesis of c-type cytochromes.</text>
</comment>
<accession>A0A7W8E2A5</accession>
<evidence type="ECO:0000256" key="5">
    <source>
        <dbReference type="ARBA" id="ARBA00022692"/>
    </source>
</evidence>
<evidence type="ECO:0000256" key="2">
    <source>
        <dbReference type="ARBA" id="ARBA00004141"/>
    </source>
</evidence>
<feature type="transmembrane region" description="Helical" evidence="9">
    <location>
        <begin position="199"/>
        <end position="220"/>
    </location>
</feature>
<evidence type="ECO:0000256" key="7">
    <source>
        <dbReference type="ARBA" id="ARBA00022989"/>
    </source>
</evidence>
<evidence type="ECO:0000313" key="12">
    <source>
        <dbReference type="Proteomes" id="UP000540989"/>
    </source>
</evidence>
<keyword evidence="12" id="KW-1185">Reference proteome</keyword>
<dbReference type="GO" id="GO:0020037">
    <property type="term" value="F:heme binding"/>
    <property type="evidence" value="ECO:0007669"/>
    <property type="project" value="InterPro"/>
</dbReference>
<keyword evidence="5 9" id="KW-0812">Transmembrane</keyword>
<keyword evidence="6" id="KW-0201">Cytochrome c-type biogenesis</keyword>
<gene>
    <name evidence="11" type="ORF">HDF16_000815</name>
</gene>
<comment type="subcellular location">
    <subcellularLocation>
        <location evidence="2">Membrane</location>
        <topology evidence="2">Multi-pass membrane protein</topology>
    </subcellularLocation>
</comment>
<keyword evidence="8 9" id="KW-0472">Membrane</keyword>
<dbReference type="RefSeq" id="WP_348641233.1">
    <property type="nucleotide sequence ID" value="NZ_JACHIP010000001.1"/>
</dbReference>
<feature type="transmembrane region" description="Helical" evidence="9">
    <location>
        <begin position="58"/>
        <end position="78"/>
    </location>
</feature>
<evidence type="ECO:0000256" key="8">
    <source>
        <dbReference type="ARBA" id="ARBA00023136"/>
    </source>
</evidence>
<dbReference type="PRINTS" id="PR01386">
    <property type="entry name" value="CCMCBIOGNSIS"/>
</dbReference>
<evidence type="ECO:0000256" key="9">
    <source>
        <dbReference type="SAM" id="Phobius"/>
    </source>
</evidence>
<keyword evidence="7 9" id="KW-1133">Transmembrane helix</keyword>
<dbReference type="GO" id="GO:0015232">
    <property type="term" value="F:heme transmembrane transporter activity"/>
    <property type="evidence" value="ECO:0007669"/>
    <property type="project" value="InterPro"/>
</dbReference>
<feature type="transmembrane region" description="Helical" evidence="9">
    <location>
        <begin position="16"/>
        <end position="38"/>
    </location>
</feature>
<evidence type="ECO:0000313" key="11">
    <source>
        <dbReference type="EMBL" id="MBB5056146.1"/>
    </source>
</evidence>
<comment type="caution">
    <text evidence="11">The sequence shown here is derived from an EMBL/GenBank/DDBJ whole genome shotgun (WGS) entry which is preliminary data.</text>
</comment>
<organism evidence="11 12">
    <name type="scientific">Granulicella aggregans</name>
    <dbReference type="NCBI Taxonomy" id="474949"/>
    <lineage>
        <taxon>Bacteria</taxon>
        <taxon>Pseudomonadati</taxon>
        <taxon>Acidobacteriota</taxon>
        <taxon>Terriglobia</taxon>
        <taxon>Terriglobales</taxon>
        <taxon>Acidobacteriaceae</taxon>
        <taxon>Granulicella</taxon>
    </lineage>
</organism>
<feature type="transmembrane region" description="Helical" evidence="9">
    <location>
        <begin position="157"/>
        <end position="179"/>
    </location>
</feature>